<dbReference type="Pfam" id="PF01650">
    <property type="entry name" value="Peptidase_C13"/>
    <property type="match status" value="1"/>
</dbReference>
<dbReference type="CDD" id="cd21115">
    <property type="entry name" value="legumain_C"/>
    <property type="match status" value="1"/>
</dbReference>
<name>A0AA87ZV27_FICCA</name>
<dbReference type="Pfam" id="PF20985">
    <property type="entry name" value="Legum_prodom"/>
    <property type="match status" value="1"/>
</dbReference>
<dbReference type="PANTHER" id="PTHR12000">
    <property type="entry name" value="HEMOGLOBINASE FAMILY MEMBER"/>
    <property type="match status" value="1"/>
</dbReference>
<evidence type="ECO:0000256" key="2">
    <source>
        <dbReference type="ARBA" id="ARBA00022670"/>
    </source>
</evidence>
<protein>
    <recommendedName>
        <fullName evidence="10">Legumain prodomain domain-containing protein</fullName>
    </recommendedName>
</protein>
<evidence type="ECO:0000256" key="4">
    <source>
        <dbReference type="ARBA" id="ARBA00022801"/>
    </source>
</evidence>
<keyword evidence="7" id="KW-0325">Glycoprotein</keyword>
<evidence type="ECO:0000256" key="1">
    <source>
        <dbReference type="ARBA" id="ARBA00009941"/>
    </source>
</evidence>
<feature type="chain" id="PRO_5041742587" description="Legumain prodomain domain-containing protein" evidence="9">
    <location>
        <begin position="40"/>
        <end position="508"/>
    </location>
</feature>
<dbReference type="PIRSF" id="PIRSF500139">
    <property type="entry name" value="AE"/>
    <property type="match status" value="1"/>
</dbReference>
<dbReference type="InterPro" id="IPR001096">
    <property type="entry name" value="Peptidase_C13"/>
</dbReference>
<keyword evidence="6" id="KW-1015">Disulfide bond</keyword>
<dbReference type="GO" id="GO:0004197">
    <property type="term" value="F:cysteine-type endopeptidase activity"/>
    <property type="evidence" value="ECO:0007669"/>
    <property type="project" value="InterPro"/>
</dbReference>
<evidence type="ECO:0000256" key="9">
    <source>
        <dbReference type="SAM" id="SignalP"/>
    </source>
</evidence>
<evidence type="ECO:0000256" key="8">
    <source>
        <dbReference type="PIRSR" id="PIRSR019663-1"/>
    </source>
</evidence>
<dbReference type="GO" id="GO:0005773">
    <property type="term" value="C:vacuole"/>
    <property type="evidence" value="ECO:0007669"/>
    <property type="project" value="GOC"/>
</dbReference>
<accession>A0AA87ZV27</accession>
<dbReference type="PRINTS" id="PR00776">
    <property type="entry name" value="HEMOGLOBNASE"/>
</dbReference>
<dbReference type="InterPro" id="IPR046427">
    <property type="entry name" value="Legumain_prodom_sf"/>
</dbReference>
<dbReference type="Gene3D" id="1.10.132.130">
    <property type="match status" value="1"/>
</dbReference>
<organism evidence="11 12">
    <name type="scientific">Ficus carica</name>
    <name type="common">Common fig</name>
    <dbReference type="NCBI Taxonomy" id="3494"/>
    <lineage>
        <taxon>Eukaryota</taxon>
        <taxon>Viridiplantae</taxon>
        <taxon>Streptophyta</taxon>
        <taxon>Embryophyta</taxon>
        <taxon>Tracheophyta</taxon>
        <taxon>Spermatophyta</taxon>
        <taxon>Magnoliopsida</taxon>
        <taxon>eudicotyledons</taxon>
        <taxon>Gunneridae</taxon>
        <taxon>Pentapetalae</taxon>
        <taxon>rosids</taxon>
        <taxon>fabids</taxon>
        <taxon>Rosales</taxon>
        <taxon>Moraceae</taxon>
        <taxon>Ficeae</taxon>
        <taxon>Ficus</taxon>
    </lineage>
</organism>
<evidence type="ECO:0000259" key="10">
    <source>
        <dbReference type="Pfam" id="PF20985"/>
    </source>
</evidence>
<evidence type="ECO:0000256" key="7">
    <source>
        <dbReference type="ARBA" id="ARBA00023180"/>
    </source>
</evidence>
<keyword evidence="3 9" id="KW-0732">Signal</keyword>
<feature type="domain" description="Legumain prodomain" evidence="10">
    <location>
        <begin position="395"/>
        <end position="490"/>
    </location>
</feature>
<keyword evidence="5" id="KW-0788">Thiol protease</keyword>
<dbReference type="Gene3D" id="3.40.50.1460">
    <property type="match status" value="1"/>
</dbReference>
<proteinExistence type="inferred from homology"/>
<dbReference type="GO" id="GO:0006624">
    <property type="term" value="P:vacuolar protein processing"/>
    <property type="evidence" value="ECO:0007669"/>
    <property type="project" value="TreeGrafter"/>
</dbReference>
<comment type="similarity">
    <text evidence="1">Belongs to the peptidase C13 family.</text>
</comment>
<dbReference type="GO" id="GO:0051603">
    <property type="term" value="P:proteolysis involved in protein catabolic process"/>
    <property type="evidence" value="ECO:0007669"/>
    <property type="project" value="InterPro"/>
</dbReference>
<dbReference type="Gramene" id="FCD_00006700-RA">
    <property type="protein sequence ID" value="FCD_00006700-RA:cds"/>
    <property type="gene ID" value="FCD_00006700"/>
</dbReference>
<keyword evidence="2" id="KW-0645">Protease</keyword>
<keyword evidence="12" id="KW-1185">Reference proteome</keyword>
<evidence type="ECO:0000256" key="6">
    <source>
        <dbReference type="ARBA" id="ARBA00023157"/>
    </source>
</evidence>
<dbReference type="InterPro" id="IPR043577">
    <property type="entry name" value="AE"/>
</dbReference>
<comment type="caution">
    <text evidence="11">The sequence shown here is derived from an EMBL/GenBank/DDBJ whole genome shotgun (WGS) entry which is preliminary data.</text>
</comment>
<sequence>MGSNQNHHYVLRGNINKKVCLRLVILVLVLLVENGGAAARLERWESAIRMPTDSDIDQDQGDPVDLDQQLGTRWALLVAGSSGYGNYRHQADVCHAYQLLRKGGVKEENIVVFMYDDIATHALNPRPGIVINHPQGPDVYAGVPKDYTGQYVTAENLYAVLLGDKKAVKGGSGKVVDSKPNDRIFLYYSDHGGPGVLGMPNMPFLYAMDFIEVLKKKHAAGTYKEMVIYVEACESGSIFEGIMPKDMNIYVTTASNAQENSWGTYCPGMEPSPPPEYITCLGDLYSVAWMEDSETHNLKRETINQQYETVKKRTANANDFTAGSHVMEYGNTSIKAEKLYLYQGFDPATVKLPPHDNQLAMRMEVVNQRDAKLFFMWQMYKRSETGNKKREILNQIKETTRHRTHLDKSIEMIGSLLYGPQKGGSVLNSVRSPGKPLVDDWACLKSMVRSFESHCGSLTQYGMKHTRAFANICNSGISQVEMEEAALAACSGHDIGQLWHPSNGGFSA</sequence>
<feature type="active site" description="Nucleophile" evidence="8">
    <location>
        <position position="233"/>
    </location>
</feature>
<evidence type="ECO:0000313" key="11">
    <source>
        <dbReference type="EMBL" id="GMN32641.1"/>
    </source>
</evidence>
<dbReference type="AlphaFoldDB" id="A0AA87ZV27"/>
<dbReference type="EMBL" id="BTGU01000003">
    <property type="protein sequence ID" value="GMN32641.1"/>
    <property type="molecule type" value="Genomic_DNA"/>
</dbReference>
<dbReference type="Proteomes" id="UP001187192">
    <property type="component" value="Unassembled WGS sequence"/>
</dbReference>
<dbReference type="PIRSF" id="PIRSF019663">
    <property type="entry name" value="Legumain"/>
    <property type="match status" value="1"/>
</dbReference>
<evidence type="ECO:0000256" key="5">
    <source>
        <dbReference type="ARBA" id="ARBA00022807"/>
    </source>
</evidence>
<feature type="signal peptide" evidence="9">
    <location>
        <begin position="1"/>
        <end position="39"/>
    </location>
</feature>
<dbReference type="InterPro" id="IPR048501">
    <property type="entry name" value="Legum_prodom"/>
</dbReference>
<evidence type="ECO:0000256" key="3">
    <source>
        <dbReference type="ARBA" id="ARBA00022729"/>
    </source>
</evidence>
<keyword evidence="4" id="KW-0378">Hydrolase</keyword>
<evidence type="ECO:0000313" key="12">
    <source>
        <dbReference type="Proteomes" id="UP001187192"/>
    </source>
</evidence>
<reference evidence="11" key="1">
    <citation type="submission" date="2023-07" db="EMBL/GenBank/DDBJ databases">
        <title>draft genome sequence of fig (Ficus carica).</title>
        <authorList>
            <person name="Takahashi T."/>
            <person name="Nishimura K."/>
        </authorList>
    </citation>
    <scope>NUCLEOTIDE SEQUENCE</scope>
</reference>
<gene>
    <name evidence="11" type="ORF">TIFTF001_003756</name>
</gene>
<dbReference type="FunFam" id="1.10.132.130:FF:000001">
    <property type="entry name" value="Vacuolar-processing enzyme beta-isozyme"/>
    <property type="match status" value="1"/>
</dbReference>
<dbReference type="PANTHER" id="PTHR12000:SF42">
    <property type="entry name" value="LEGUMAIN"/>
    <property type="match status" value="1"/>
</dbReference>
<dbReference type="FunFam" id="3.40.50.1460:FF:000005">
    <property type="entry name" value="Vacuolar-processing enzyme beta-isozyme"/>
    <property type="match status" value="1"/>
</dbReference>
<feature type="active site" evidence="8">
    <location>
        <position position="191"/>
    </location>
</feature>